<dbReference type="Pfam" id="PF13091">
    <property type="entry name" value="PLDc_2"/>
    <property type="match status" value="2"/>
</dbReference>
<evidence type="ECO:0000256" key="12">
    <source>
        <dbReference type="NCBIfam" id="TIGR04265"/>
    </source>
</evidence>
<dbReference type="InterPro" id="IPR001736">
    <property type="entry name" value="PLipase_D/transphosphatidylase"/>
</dbReference>
<dbReference type="EMBL" id="JAENIM010000047">
    <property type="protein sequence ID" value="MBK1792700.1"/>
    <property type="molecule type" value="Genomic_DNA"/>
</dbReference>
<keyword evidence="5 13" id="KW-0812">Transmembrane</keyword>
<keyword evidence="7 13" id="KW-1133">Transmembrane helix</keyword>
<name>A0A8J7SNH7_9BACT</name>
<dbReference type="InterPro" id="IPR022924">
    <property type="entry name" value="Cardiolipin_synthase"/>
</dbReference>
<gene>
    <name evidence="15" type="primary">cls</name>
    <name evidence="15" type="ORF">JIN82_16170</name>
</gene>
<feature type="transmembrane region" description="Helical" evidence="13">
    <location>
        <begin position="41"/>
        <end position="59"/>
    </location>
</feature>
<feature type="domain" description="PLD phosphodiesterase" evidence="14">
    <location>
        <begin position="399"/>
        <end position="426"/>
    </location>
</feature>
<evidence type="ECO:0000256" key="7">
    <source>
        <dbReference type="ARBA" id="ARBA00022989"/>
    </source>
</evidence>
<dbReference type="RefSeq" id="WP_200312711.1">
    <property type="nucleotide sequence ID" value="NZ_JAENIM010000047.1"/>
</dbReference>
<evidence type="ECO:0000256" key="9">
    <source>
        <dbReference type="ARBA" id="ARBA00023136"/>
    </source>
</evidence>
<evidence type="ECO:0000256" key="6">
    <source>
        <dbReference type="ARBA" id="ARBA00022737"/>
    </source>
</evidence>
<evidence type="ECO:0000256" key="1">
    <source>
        <dbReference type="ARBA" id="ARBA00004651"/>
    </source>
</evidence>
<dbReference type="PANTHER" id="PTHR21248">
    <property type="entry name" value="CARDIOLIPIN SYNTHASE"/>
    <property type="match status" value="1"/>
</dbReference>
<dbReference type="Pfam" id="PF13396">
    <property type="entry name" value="PLDc_N"/>
    <property type="match status" value="1"/>
</dbReference>
<dbReference type="SUPFAM" id="SSF56024">
    <property type="entry name" value="Phospholipase D/nuclease"/>
    <property type="match status" value="2"/>
</dbReference>
<comment type="subcellular location">
    <subcellularLocation>
        <location evidence="1">Cell membrane</location>
        <topology evidence="1">Multi-pass membrane protein</topology>
    </subcellularLocation>
</comment>
<dbReference type="Proteomes" id="UP000624703">
    <property type="component" value="Unassembled WGS sequence"/>
</dbReference>
<evidence type="ECO:0000256" key="4">
    <source>
        <dbReference type="ARBA" id="ARBA00022679"/>
    </source>
</evidence>
<evidence type="ECO:0000313" key="15">
    <source>
        <dbReference type="EMBL" id="MBK1792700.1"/>
    </source>
</evidence>
<sequence>MKELTDWIDWKLLYLIGEWVIRVVMLLTVPRRRSPQAAMSWLLVIYLVPWLGLLLFLMIGSKKPRQWRMERHRRMLPYYKEMETWLASQDEVVLPEQDDRLADATAFVQRLGQLPALSGNKVDFYNSSDGFIDHLVEEIDRARDHVHLLFYIYAVDAVGTRVSEALIKAAERGVECRLIVDAAGSKQMLKREAGRLRDAGVQVVAAMPVGLRDRFSGRVDMRNHRKVVVIDSQVGFTGSQNITEPSYGRADLLWVDMMSRMQGPVVLELQAVFVTDWHEETGELLQGERYFRDPVPAGNGLVQIMPSAALYPNQNYHQLIITALYHARKRVVITTPYLIPDQSLLDAMSVAVQRGVEVMLIVPEEGDQILPQAAARSYYAEILESGVKIHLHGREQDGVRELLHTKSMSVDGYLGFFGSSNFDIRSFEINSEINVIFYAGDEVDRLIAQQNIYLGQARELYLAEWTQRHGLRRSLDSLARLFSPLL</sequence>
<dbReference type="PANTHER" id="PTHR21248:SF22">
    <property type="entry name" value="PHOSPHOLIPASE D"/>
    <property type="match status" value="1"/>
</dbReference>
<keyword evidence="3" id="KW-0444">Lipid biosynthesis</keyword>
<protein>
    <recommendedName>
        <fullName evidence="12">Cardiolipin synthase</fullName>
        <ecNumber evidence="12">2.7.8.-</ecNumber>
    </recommendedName>
</protein>
<dbReference type="CDD" id="cd09158">
    <property type="entry name" value="PLDc_EcCLS_like_2"/>
    <property type="match status" value="1"/>
</dbReference>
<dbReference type="InterPro" id="IPR027379">
    <property type="entry name" value="CLS_N"/>
</dbReference>
<dbReference type="NCBIfam" id="TIGR04265">
    <property type="entry name" value="bac_cardiolipin"/>
    <property type="match status" value="1"/>
</dbReference>
<dbReference type="Gene3D" id="3.30.870.10">
    <property type="entry name" value="Endonuclease Chain A"/>
    <property type="match status" value="2"/>
</dbReference>
<dbReference type="PROSITE" id="PS50035">
    <property type="entry name" value="PLD"/>
    <property type="match status" value="2"/>
</dbReference>
<dbReference type="AlphaFoldDB" id="A0A8J7SNH7"/>
<keyword evidence="11" id="KW-1208">Phospholipid metabolism</keyword>
<reference evidence="15" key="1">
    <citation type="submission" date="2021-01" db="EMBL/GenBank/DDBJ databases">
        <title>Modified the classification status of verrucomicrobia.</title>
        <authorList>
            <person name="Feng X."/>
        </authorList>
    </citation>
    <scope>NUCLEOTIDE SEQUENCE</scope>
    <source>
        <strain evidence="15">_KCTC 22039</strain>
    </source>
</reference>
<evidence type="ECO:0000259" key="14">
    <source>
        <dbReference type="PROSITE" id="PS50035"/>
    </source>
</evidence>
<dbReference type="EC" id="2.7.8.-" evidence="12"/>
<comment type="caution">
    <text evidence="15">The sequence shown here is derived from an EMBL/GenBank/DDBJ whole genome shotgun (WGS) entry which is preliminary data.</text>
</comment>
<accession>A0A8J7SNH7</accession>
<evidence type="ECO:0000256" key="5">
    <source>
        <dbReference type="ARBA" id="ARBA00022692"/>
    </source>
</evidence>
<dbReference type="GO" id="GO:0032049">
    <property type="term" value="P:cardiolipin biosynthetic process"/>
    <property type="evidence" value="ECO:0007669"/>
    <property type="project" value="UniProtKB-UniRule"/>
</dbReference>
<dbReference type="SMART" id="SM00155">
    <property type="entry name" value="PLDc"/>
    <property type="match status" value="2"/>
</dbReference>
<keyword evidence="6" id="KW-0677">Repeat</keyword>
<keyword evidence="2" id="KW-1003">Cell membrane</keyword>
<dbReference type="GO" id="GO:0005886">
    <property type="term" value="C:plasma membrane"/>
    <property type="evidence" value="ECO:0007669"/>
    <property type="project" value="UniProtKB-SubCell"/>
</dbReference>
<evidence type="ECO:0000256" key="10">
    <source>
        <dbReference type="ARBA" id="ARBA00023209"/>
    </source>
</evidence>
<evidence type="ECO:0000256" key="13">
    <source>
        <dbReference type="SAM" id="Phobius"/>
    </source>
</evidence>
<dbReference type="GO" id="GO:0008808">
    <property type="term" value="F:cardiolipin synthase activity"/>
    <property type="evidence" value="ECO:0007669"/>
    <property type="project" value="UniProtKB-UniRule"/>
</dbReference>
<feature type="domain" description="PLD phosphodiesterase" evidence="14">
    <location>
        <begin position="219"/>
        <end position="246"/>
    </location>
</feature>
<organism evidence="15 16">
    <name type="scientific">Persicirhabdus sediminis</name>
    <dbReference type="NCBI Taxonomy" id="454144"/>
    <lineage>
        <taxon>Bacteria</taxon>
        <taxon>Pseudomonadati</taxon>
        <taxon>Verrucomicrobiota</taxon>
        <taxon>Verrucomicrobiia</taxon>
        <taxon>Verrucomicrobiales</taxon>
        <taxon>Verrucomicrobiaceae</taxon>
        <taxon>Persicirhabdus</taxon>
    </lineage>
</organism>
<evidence type="ECO:0000313" key="16">
    <source>
        <dbReference type="Proteomes" id="UP000624703"/>
    </source>
</evidence>
<dbReference type="InterPro" id="IPR025202">
    <property type="entry name" value="PLD-like_dom"/>
</dbReference>
<dbReference type="CDD" id="cd09152">
    <property type="entry name" value="PLDc_EcCLS_like_1"/>
    <property type="match status" value="1"/>
</dbReference>
<keyword evidence="10" id="KW-0594">Phospholipid biosynthesis</keyword>
<keyword evidence="4" id="KW-0808">Transferase</keyword>
<evidence type="ECO:0000256" key="3">
    <source>
        <dbReference type="ARBA" id="ARBA00022516"/>
    </source>
</evidence>
<evidence type="ECO:0000256" key="8">
    <source>
        <dbReference type="ARBA" id="ARBA00023098"/>
    </source>
</evidence>
<evidence type="ECO:0000256" key="11">
    <source>
        <dbReference type="ARBA" id="ARBA00023264"/>
    </source>
</evidence>
<keyword evidence="8" id="KW-0443">Lipid metabolism</keyword>
<keyword evidence="16" id="KW-1185">Reference proteome</keyword>
<keyword evidence="9 13" id="KW-0472">Membrane</keyword>
<proteinExistence type="predicted"/>
<evidence type="ECO:0000256" key="2">
    <source>
        <dbReference type="ARBA" id="ARBA00022475"/>
    </source>
</evidence>